<keyword evidence="3" id="KW-0472">Membrane</keyword>
<dbReference type="EC" id="3.1.26.4" evidence="2"/>
<dbReference type="PANTHER" id="PTHR33064">
    <property type="entry name" value="POL PROTEIN"/>
    <property type="match status" value="1"/>
</dbReference>
<evidence type="ECO:0000256" key="2">
    <source>
        <dbReference type="ARBA" id="ARBA00012180"/>
    </source>
</evidence>
<evidence type="ECO:0000256" key="1">
    <source>
        <dbReference type="ARBA" id="ARBA00010879"/>
    </source>
</evidence>
<dbReference type="AlphaFoldDB" id="A0AAN7MHE1"/>
<accession>A0AAN7MHE1</accession>
<comment type="similarity">
    <text evidence="1">Belongs to the beta type-B retroviral polymerase family. HERV class-II K(HML-2) pol subfamily.</text>
</comment>
<name>A0AAN7MHE1_MYCAM</name>
<dbReference type="PANTHER" id="PTHR33064:SF37">
    <property type="entry name" value="RIBONUCLEASE H"/>
    <property type="match status" value="1"/>
</dbReference>
<organism evidence="5 6">
    <name type="scientific">Mycteria americana</name>
    <name type="common">Wood stork</name>
    <dbReference type="NCBI Taxonomy" id="33587"/>
    <lineage>
        <taxon>Eukaryota</taxon>
        <taxon>Metazoa</taxon>
        <taxon>Chordata</taxon>
        <taxon>Craniata</taxon>
        <taxon>Vertebrata</taxon>
        <taxon>Euteleostomi</taxon>
        <taxon>Archelosauria</taxon>
        <taxon>Archosauria</taxon>
        <taxon>Dinosauria</taxon>
        <taxon>Saurischia</taxon>
        <taxon>Theropoda</taxon>
        <taxon>Coelurosauria</taxon>
        <taxon>Aves</taxon>
        <taxon>Neognathae</taxon>
        <taxon>Neoaves</taxon>
        <taxon>Aequornithes</taxon>
        <taxon>Ciconiiformes</taxon>
        <taxon>Ciconiidae</taxon>
        <taxon>Mycteria</taxon>
    </lineage>
</organism>
<feature type="domain" description="Reverse transcriptase" evidence="4">
    <location>
        <begin position="15"/>
        <end position="138"/>
    </location>
</feature>
<dbReference type="InterPro" id="IPR051320">
    <property type="entry name" value="Viral_Replic_Matur_Polypro"/>
</dbReference>
<dbReference type="Pfam" id="PF00078">
    <property type="entry name" value="RVT_1"/>
    <property type="match status" value="1"/>
</dbReference>
<protein>
    <recommendedName>
        <fullName evidence="2">ribonuclease H</fullName>
        <ecNumber evidence="2">3.1.26.4</ecNumber>
    </recommendedName>
</protein>
<proteinExistence type="inferred from homology"/>
<evidence type="ECO:0000313" key="6">
    <source>
        <dbReference type="Proteomes" id="UP001333110"/>
    </source>
</evidence>
<keyword evidence="3" id="KW-0812">Transmembrane</keyword>
<keyword evidence="6" id="KW-1185">Reference proteome</keyword>
<evidence type="ECO:0000313" key="5">
    <source>
        <dbReference type="EMBL" id="KAK4806370.1"/>
    </source>
</evidence>
<gene>
    <name evidence="5" type="ORF">QYF61_016220</name>
</gene>
<dbReference type="SUPFAM" id="SSF56672">
    <property type="entry name" value="DNA/RNA polymerases"/>
    <property type="match status" value="1"/>
</dbReference>
<dbReference type="InterPro" id="IPR043128">
    <property type="entry name" value="Rev_trsase/Diguanyl_cyclase"/>
</dbReference>
<dbReference type="Proteomes" id="UP001333110">
    <property type="component" value="Unassembled WGS sequence"/>
</dbReference>
<keyword evidence="3" id="KW-1133">Transmembrane helix</keyword>
<evidence type="ECO:0000256" key="3">
    <source>
        <dbReference type="SAM" id="Phobius"/>
    </source>
</evidence>
<sequence>MAAVPNTATLTATLQAAAHPCMALLDVNDMFFMVPLQEEDKKKFAFTWEDNTPLTDSHRGKQSPTIAHAALAELLQTVSLPQDVKLDQYIDDILIGGTSPEKVGEAAAAAWQALHKAEGEVPPGICQGPSREVKVLGTWWIAGSAAIPLDTLSTIEQLQMPQFRKELQQLMATLGYWRKHGPGFFCHCSPTILTFTKGETMEMEPRTRRGRQNPTTGIKNLSVTGAILLRSLTETTPEWPWSQAHAKSNGAMGTLPRKGNLNLSTVVMRGTEVYLENEWSWDRNETDVNTIPRLWRTVATEIKIGCRMINGSTHEKATQISVYNITSNAITKNRKLSASERLDCWYHFTLTQPGSVICVWDRRNTGLSFKFKIHIIEPSTTTATPPLTSAPTVKDKKTLSPQISALSPQSFKIGPYAIKHTGQQQVLFNPSWSLKRVALSTQISISAIKPTCSPFLSVPYAGRLAWLHGRALTSPKRSRRDVTGTLETGLGVLNSMDAEALANKISSATSNLHKLERSLRSSLSALGTNQWLLSDLLPQWERINEEDHQLIVNTLGAAQINVSLALSCIQAQLWVQSTVAAIVREGEEGTLPTEIQKVIWDNVTEFEKRFQSWCCLVNFTYDCSDTEATAFVLTICNASVYTIYPIIALGLNRSGTVLCPLEHRVWNKWQTIDVDACVAWEHQGFICDRNTIKAQGICLDTEQRGCPFEIHPNETPETVLVYVGNGRVCMRTLCDSIFIDNTTVDIYNHSNIGICNFTKIMGCNCNSSAPVTTHQLLQSYYTLYQELLPPPTAMNLILGRKLLQHDDLNQLLKRIRNNGQRTLTTIHHDAEERNPVLERVKKDGEPHCWETLFGWSPTATGSLNLMLHPIVVLLVLTLLCLLLIIVLYLKVWQTMKQITSTQHVKRIQSIDSVCEMLYN</sequence>
<feature type="transmembrane region" description="Helical" evidence="3">
    <location>
        <begin position="866"/>
        <end position="889"/>
    </location>
</feature>
<dbReference type="InterPro" id="IPR043502">
    <property type="entry name" value="DNA/RNA_pol_sf"/>
</dbReference>
<dbReference type="GO" id="GO:0004523">
    <property type="term" value="F:RNA-DNA hybrid ribonuclease activity"/>
    <property type="evidence" value="ECO:0007669"/>
    <property type="project" value="UniProtKB-EC"/>
</dbReference>
<dbReference type="InterPro" id="IPR000477">
    <property type="entry name" value="RT_dom"/>
</dbReference>
<evidence type="ECO:0000259" key="4">
    <source>
        <dbReference type="Pfam" id="PF00078"/>
    </source>
</evidence>
<comment type="caution">
    <text evidence="5">The sequence shown here is derived from an EMBL/GenBank/DDBJ whole genome shotgun (WGS) entry which is preliminary data.</text>
</comment>
<reference evidence="5 6" key="1">
    <citation type="journal article" date="2023" name="J. Hered.">
        <title>Chromosome-level genome of the wood stork (Mycteria americana) provides insight into avian chromosome evolution.</title>
        <authorList>
            <person name="Flamio R. Jr."/>
            <person name="Ramstad K.M."/>
        </authorList>
    </citation>
    <scope>NUCLEOTIDE SEQUENCE [LARGE SCALE GENOMIC DNA]</scope>
    <source>
        <strain evidence="5">JAX WOST 10</strain>
    </source>
</reference>
<dbReference type="Gene3D" id="3.30.70.270">
    <property type="match status" value="1"/>
</dbReference>
<dbReference type="EMBL" id="JAUNZN010000042">
    <property type="protein sequence ID" value="KAK4806370.1"/>
    <property type="molecule type" value="Genomic_DNA"/>
</dbReference>